<sequence length="116" mass="13627">MAQRNDQDRLADFEKRADPNNPQQAALLQEMRAHLKALEQQRKNEDPRLSFSTPEFKEAQRKFTEGFKNNFGRPVEWAMEKDFPWSTPQLRKLDKPVDVQGNPWPLDPQGQPILKQ</sequence>
<evidence type="ECO:0000256" key="1">
    <source>
        <dbReference type="SAM" id="MobiDB-lite"/>
    </source>
</evidence>
<reference evidence="2 3" key="1">
    <citation type="journal article" date="2024" name="Nat. Commun.">
        <title>Phylogenomics reveals the evolutionary origins of lichenization in chlorophyte algae.</title>
        <authorList>
            <person name="Puginier C."/>
            <person name="Libourel C."/>
            <person name="Otte J."/>
            <person name="Skaloud P."/>
            <person name="Haon M."/>
            <person name="Grisel S."/>
            <person name="Petersen M."/>
            <person name="Berrin J.G."/>
            <person name="Delaux P.M."/>
            <person name="Dal Grande F."/>
            <person name="Keller J."/>
        </authorList>
    </citation>
    <scope>NUCLEOTIDE SEQUENCE [LARGE SCALE GENOMIC DNA]</scope>
    <source>
        <strain evidence="2 3">SAG 2145</strain>
    </source>
</reference>
<dbReference type="EMBL" id="JALJOS010000009">
    <property type="protein sequence ID" value="KAK9834518.1"/>
    <property type="molecule type" value="Genomic_DNA"/>
</dbReference>
<dbReference type="Proteomes" id="UP001438707">
    <property type="component" value="Unassembled WGS sequence"/>
</dbReference>
<proteinExistence type="predicted"/>
<comment type="caution">
    <text evidence="2">The sequence shown here is derived from an EMBL/GenBank/DDBJ whole genome shotgun (WGS) entry which is preliminary data.</text>
</comment>
<feature type="region of interest" description="Disordered" evidence="1">
    <location>
        <begin position="1"/>
        <end position="22"/>
    </location>
</feature>
<name>A0AAW1RLD4_9CHLO</name>
<accession>A0AAW1RLD4</accession>
<keyword evidence="3" id="KW-1185">Reference proteome</keyword>
<gene>
    <name evidence="2" type="ORF">WJX74_003536</name>
</gene>
<evidence type="ECO:0000313" key="3">
    <source>
        <dbReference type="Proteomes" id="UP001438707"/>
    </source>
</evidence>
<protein>
    <submittedName>
        <fullName evidence="2">Uncharacterized protein</fullName>
    </submittedName>
</protein>
<feature type="compositionally biased region" description="Basic and acidic residues" evidence="1">
    <location>
        <begin position="1"/>
        <end position="18"/>
    </location>
</feature>
<evidence type="ECO:0000313" key="2">
    <source>
        <dbReference type="EMBL" id="KAK9834518.1"/>
    </source>
</evidence>
<feature type="region of interest" description="Disordered" evidence="1">
    <location>
        <begin position="86"/>
        <end position="116"/>
    </location>
</feature>
<dbReference type="AlphaFoldDB" id="A0AAW1RLD4"/>
<organism evidence="2 3">
    <name type="scientific">Apatococcus lobatus</name>
    <dbReference type="NCBI Taxonomy" id="904363"/>
    <lineage>
        <taxon>Eukaryota</taxon>
        <taxon>Viridiplantae</taxon>
        <taxon>Chlorophyta</taxon>
        <taxon>core chlorophytes</taxon>
        <taxon>Trebouxiophyceae</taxon>
        <taxon>Chlorellales</taxon>
        <taxon>Chlorellaceae</taxon>
        <taxon>Apatococcus</taxon>
    </lineage>
</organism>